<dbReference type="InterPro" id="IPR010281">
    <property type="entry name" value="DUF885"/>
</dbReference>
<dbReference type="Pfam" id="PF05960">
    <property type="entry name" value="DUF885"/>
    <property type="match status" value="1"/>
</dbReference>
<name>A0ABN6ETC8_9BACT</name>
<sequence>MSLKIAKKYFAYVAKQFPVMCASGAFPMLPPVTDSSKWMDRLDDLSQKGIAKHVATLTQYKESFLNSAAKAASPEAEAQAQALALSAGGAIAELDQIRAWEKMPELYLSVAFTGLEQAADLPAKNDKVLQKRFMKRLREIPGLLEQGTNNVEAISSSSRATSQTMIRDCARYLTNLGNSDLGQVGKTPRFLADALAALKEYDRFVTTRPEVMDNQGPSFAYLAEHVYGTDKSPEQILAIAEEEWDCRLASLAWFESEIGQGKGWRELYDEYAGPVIDDMEALDVVIREIHRLRNFVLETALPGVFTNTGLRIEPQPLHMASTLRPIHHDPALGAWENEPSRCYASPQIFSGRGFRDNPMQLARARKEFPFSVASQTYPGRHLLDSQRRSLGDSPLSQVTNPLFMAGWLAFAENLLEELGYLEFPLDRLVHHKRGLARAGLAMVDAGLATETMDQQRCMSILKTAGYSTTEALNHILSIRLAPAERAMPILGLHEITSLRKASRMDLGPFCTALFAGGQLPFHQIRRHMGF</sequence>
<proteinExistence type="predicted"/>
<dbReference type="RefSeq" id="WP_229596303.1">
    <property type="nucleotide sequence ID" value="NZ_AP024485.1"/>
</dbReference>
<dbReference type="EMBL" id="AP024485">
    <property type="protein sequence ID" value="BCS88424.1"/>
    <property type="molecule type" value="Genomic_DNA"/>
</dbReference>
<dbReference type="Proteomes" id="UP001053296">
    <property type="component" value="Chromosome"/>
</dbReference>
<organism evidence="1 2">
    <name type="scientific">Pseudodesulfovibrio sediminis</name>
    <dbReference type="NCBI Taxonomy" id="2810563"/>
    <lineage>
        <taxon>Bacteria</taxon>
        <taxon>Pseudomonadati</taxon>
        <taxon>Thermodesulfobacteriota</taxon>
        <taxon>Desulfovibrionia</taxon>
        <taxon>Desulfovibrionales</taxon>
        <taxon>Desulfovibrionaceae</taxon>
    </lineage>
</organism>
<evidence type="ECO:0000313" key="1">
    <source>
        <dbReference type="EMBL" id="BCS88424.1"/>
    </source>
</evidence>
<keyword evidence="2" id="KW-1185">Reference proteome</keyword>
<protein>
    <recommendedName>
        <fullName evidence="3">DUF885 domain-containing protein</fullName>
    </recommendedName>
</protein>
<evidence type="ECO:0008006" key="3">
    <source>
        <dbReference type="Google" id="ProtNLM"/>
    </source>
</evidence>
<accession>A0ABN6ETC8</accession>
<evidence type="ECO:0000313" key="2">
    <source>
        <dbReference type="Proteomes" id="UP001053296"/>
    </source>
</evidence>
<gene>
    <name evidence="1" type="ORF">PSDVSF_16660</name>
</gene>
<reference evidence="1" key="1">
    <citation type="journal article" date="2022" name="Arch. Microbiol.">
        <title>Pseudodesulfovibrio sediminis sp. nov., a mesophilic and neutrophilic sulfate-reducing bacterium isolated from sediment of a brackish lake.</title>
        <authorList>
            <person name="Takahashi A."/>
            <person name="Kojima H."/>
            <person name="Watanabe M."/>
            <person name="Fukui M."/>
        </authorList>
    </citation>
    <scope>NUCLEOTIDE SEQUENCE</scope>
    <source>
        <strain evidence="1">SF6</strain>
    </source>
</reference>